<feature type="domain" description="DUF4166" evidence="2">
    <location>
        <begin position="3"/>
        <end position="176"/>
    </location>
</feature>
<proteinExistence type="predicted"/>
<dbReference type="Pfam" id="PF13761">
    <property type="entry name" value="DUF4166"/>
    <property type="match status" value="1"/>
</dbReference>
<keyword evidence="4" id="KW-1185">Reference proteome</keyword>
<evidence type="ECO:0000259" key="2">
    <source>
        <dbReference type="Pfam" id="PF13761"/>
    </source>
</evidence>
<dbReference type="InterPro" id="IPR025311">
    <property type="entry name" value="DUF4166"/>
</dbReference>
<dbReference type="EMBL" id="JBHSYQ010000008">
    <property type="protein sequence ID" value="MFC6998970.1"/>
    <property type="molecule type" value="Genomic_DNA"/>
</dbReference>
<name>A0ABW2DPL3_9BACT</name>
<protein>
    <submittedName>
        <fullName evidence="3">DUF4166 domain-containing protein</fullName>
    </submittedName>
</protein>
<keyword evidence="1" id="KW-0812">Transmembrane</keyword>
<dbReference type="RefSeq" id="WP_204377717.1">
    <property type="nucleotide sequence ID" value="NZ_JBHSYQ010000008.1"/>
</dbReference>
<reference evidence="4" key="1">
    <citation type="journal article" date="2019" name="Int. J. Syst. Evol. Microbiol.">
        <title>The Global Catalogue of Microorganisms (GCM) 10K type strain sequencing project: providing services to taxonomists for standard genome sequencing and annotation.</title>
        <authorList>
            <consortium name="The Broad Institute Genomics Platform"/>
            <consortium name="The Broad Institute Genome Sequencing Center for Infectious Disease"/>
            <person name="Wu L."/>
            <person name="Ma J."/>
        </authorList>
    </citation>
    <scope>NUCLEOTIDE SEQUENCE [LARGE SCALE GENOMIC DNA]</scope>
    <source>
        <strain evidence="4">CGMCC 4.7393</strain>
    </source>
</reference>
<evidence type="ECO:0000256" key="1">
    <source>
        <dbReference type="SAM" id="Phobius"/>
    </source>
</evidence>
<dbReference type="Proteomes" id="UP001596405">
    <property type="component" value="Unassembled WGS sequence"/>
</dbReference>
<gene>
    <name evidence="3" type="ORF">ACFQHR_15130</name>
</gene>
<keyword evidence="1" id="KW-0472">Membrane</keyword>
<accession>A0ABW2DPL3</accession>
<organism evidence="3 4">
    <name type="scientific">Rufibacter roseus</name>
    <dbReference type="NCBI Taxonomy" id="1567108"/>
    <lineage>
        <taxon>Bacteria</taxon>
        <taxon>Pseudomonadati</taxon>
        <taxon>Bacteroidota</taxon>
        <taxon>Cytophagia</taxon>
        <taxon>Cytophagales</taxon>
        <taxon>Hymenobacteraceae</taxon>
        <taxon>Rufibacter</taxon>
    </lineage>
</organism>
<evidence type="ECO:0000313" key="4">
    <source>
        <dbReference type="Proteomes" id="UP001596405"/>
    </source>
</evidence>
<keyword evidence="1" id="KW-1133">Transmembrane helix</keyword>
<sequence>MSSQNRQAMVGTGKMERIYNAGLHTLPFLYVGTFLNIMFPETGKDVPFTIENYAYQDRAGRETVTWIRKFQFPTKLRRFDATMIYSQQEGRIIDYLGNWQHLAVDIDMKVNPNGSLTIFSGNQRFYEGPLAFKFPELFSGNAEVNEAYDAQEDLFRISVQVRNKYFGTLFGYTGYFKAEFKNLAPSEIPDYAKPIREEMRE</sequence>
<evidence type="ECO:0000313" key="3">
    <source>
        <dbReference type="EMBL" id="MFC6998970.1"/>
    </source>
</evidence>
<comment type="caution">
    <text evidence="3">The sequence shown here is derived from an EMBL/GenBank/DDBJ whole genome shotgun (WGS) entry which is preliminary data.</text>
</comment>
<feature type="transmembrane region" description="Helical" evidence="1">
    <location>
        <begin position="21"/>
        <end position="39"/>
    </location>
</feature>